<gene>
    <name evidence="3" type="ORF">GYA93_10755</name>
</gene>
<proteinExistence type="predicted"/>
<dbReference type="InterPro" id="IPR042001">
    <property type="entry name" value="Sortase_F"/>
</dbReference>
<feature type="active site" description="Proton donor/acceptor" evidence="2">
    <location>
        <position position="110"/>
    </location>
</feature>
<accession>A0A7K3LR78</accession>
<dbReference type="CDD" id="cd05829">
    <property type="entry name" value="Sortase_F"/>
    <property type="match status" value="1"/>
</dbReference>
<dbReference type="InterPro" id="IPR023365">
    <property type="entry name" value="Sortase_dom-sf"/>
</dbReference>
<sequence>MTTRSLSSMIAATTVVIGALLVMIACASGTSTDGMPTGTVVAGSPADASPITATQGDPVHVGVPAVGIDAAVRPIIGTSGEVDPPTDDDAWWWTERGRPGSRDTVFIAGHTLDGGGGVFGRLRGVRPGAQIRVDTTAGSRIYRVDATAVYSKSELERYDEVWQSVPGRLILVTCRLDAAGGSTDDNLLVYASLTG</sequence>
<keyword evidence="1" id="KW-0378">Hydrolase</keyword>
<dbReference type="AlphaFoldDB" id="A0A7K3LR78"/>
<evidence type="ECO:0000256" key="1">
    <source>
        <dbReference type="ARBA" id="ARBA00022801"/>
    </source>
</evidence>
<evidence type="ECO:0000313" key="3">
    <source>
        <dbReference type="EMBL" id="NDK90057.1"/>
    </source>
</evidence>
<protein>
    <submittedName>
        <fullName evidence="3">Class F sortase</fullName>
    </submittedName>
</protein>
<evidence type="ECO:0000313" key="4">
    <source>
        <dbReference type="Proteomes" id="UP000466307"/>
    </source>
</evidence>
<dbReference type="Proteomes" id="UP000466307">
    <property type="component" value="Unassembled WGS sequence"/>
</dbReference>
<dbReference type="InterPro" id="IPR005754">
    <property type="entry name" value="Sortase"/>
</dbReference>
<keyword evidence="4" id="KW-1185">Reference proteome</keyword>
<dbReference type="RefSeq" id="WP_059037188.1">
    <property type="nucleotide sequence ID" value="NZ_JAADZU010000029.1"/>
</dbReference>
<evidence type="ECO:0000256" key="2">
    <source>
        <dbReference type="PIRSR" id="PIRSR605754-1"/>
    </source>
</evidence>
<dbReference type="EMBL" id="JAADZU010000029">
    <property type="protein sequence ID" value="NDK90057.1"/>
    <property type="molecule type" value="Genomic_DNA"/>
</dbReference>
<organism evidence="3 4">
    <name type="scientific">Gordonia desulfuricans</name>
    <dbReference type="NCBI Taxonomy" id="89051"/>
    <lineage>
        <taxon>Bacteria</taxon>
        <taxon>Bacillati</taxon>
        <taxon>Actinomycetota</taxon>
        <taxon>Actinomycetes</taxon>
        <taxon>Mycobacteriales</taxon>
        <taxon>Gordoniaceae</taxon>
        <taxon>Gordonia</taxon>
    </lineage>
</organism>
<feature type="active site" description="Acyl-thioester intermediate" evidence="2">
    <location>
        <position position="174"/>
    </location>
</feature>
<dbReference type="Pfam" id="PF04203">
    <property type="entry name" value="Sortase"/>
    <property type="match status" value="1"/>
</dbReference>
<reference evidence="3 4" key="1">
    <citation type="submission" date="2020-01" db="EMBL/GenBank/DDBJ databases">
        <title>Investigation of new actinobacteria for the biodesulphurisation of diesel fuel.</title>
        <authorList>
            <person name="Athi Narayanan S.M."/>
        </authorList>
    </citation>
    <scope>NUCLEOTIDE SEQUENCE [LARGE SCALE GENOMIC DNA]</scope>
    <source>
        <strain evidence="3 4">213E</strain>
    </source>
</reference>
<dbReference type="GO" id="GO:0016787">
    <property type="term" value="F:hydrolase activity"/>
    <property type="evidence" value="ECO:0007669"/>
    <property type="project" value="UniProtKB-KW"/>
</dbReference>
<dbReference type="PROSITE" id="PS51257">
    <property type="entry name" value="PROKAR_LIPOPROTEIN"/>
    <property type="match status" value="1"/>
</dbReference>
<dbReference type="SUPFAM" id="SSF63817">
    <property type="entry name" value="Sortase"/>
    <property type="match status" value="1"/>
</dbReference>
<comment type="caution">
    <text evidence="3">The sequence shown here is derived from an EMBL/GenBank/DDBJ whole genome shotgun (WGS) entry which is preliminary data.</text>
</comment>
<dbReference type="Gene3D" id="2.40.260.10">
    <property type="entry name" value="Sortase"/>
    <property type="match status" value="1"/>
</dbReference>
<name>A0A7K3LR78_9ACTN</name>